<keyword evidence="2" id="KW-1185">Reference proteome</keyword>
<dbReference type="EMBL" id="CM042049">
    <property type="protein sequence ID" value="KAI3748069.1"/>
    <property type="molecule type" value="Genomic_DNA"/>
</dbReference>
<protein>
    <submittedName>
        <fullName evidence="1">Uncharacterized protein</fullName>
    </submittedName>
</protein>
<organism evidence="1 2">
    <name type="scientific">Arctium lappa</name>
    <name type="common">Greater burdock</name>
    <name type="synonym">Lappa major</name>
    <dbReference type="NCBI Taxonomy" id="4217"/>
    <lineage>
        <taxon>Eukaryota</taxon>
        <taxon>Viridiplantae</taxon>
        <taxon>Streptophyta</taxon>
        <taxon>Embryophyta</taxon>
        <taxon>Tracheophyta</taxon>
        <taxon>Spermatophyta</taxon>
        <taxon>Magnoliopsida</taxon>
        <taxon>eudicotyledons</taxon>
        <taxon>Gunneridae</taxon>
        <taxon>Pentapetalae</taxon>
        <taxon>asterids</taxon>
        <taxon>campanulids</taxon>
        <taxon>Asterales</taxon>
        <taxon>Asteraceae</taxon>
        <taxon>Carduoideae</taxon>
        <taxon>Cardueae</taxon>
        <taxon>Arctiinae</taxon>
        <taxon>Arctium</taxon>
    </lineage>
</organism>
<proteinExistence type="predicted"/>
<comment type="caution">
    <text evidence="1">The sequence shown here is derived from an EMBL/GenBank/DDBJ whole genome shotgun (WGS) entry which is preliminary data.</text>
</comment>
<sequence>MRVEEVVQGISFDSSTDYISKIDYILLLGFPTIDSPYLPSEVSLHESPLQISLLFAHAITGETAGELKAVADMHERKAEMARQADAFIAVPGGYGTLEELLEVITWAQLKIHHKPVMEKLVNEAENEPPELKCVWGPEIIDDLVLRGDVFLDNRLSLVSYLFLLVTYLFVLSS</sequence>
<gene>
    <name evidence="1" type="ORF">L6452_10915</name>
</gene>
<name>A0ACB9DN54_ARCLA</name>
<reference evidence="2" key="1">
    <citation type="journal article" date="2022" name="Mol. Ecol. Resour.">
        <title>The genomes of chicory, endive, great burdock and yacon provide insights into Asteraceae palaeo-polyploidization history and plant inulin production.</title>
        <authorList>
            <person name="Fan W."/>
            <person name="Wang S."/>
            <person name="Wang H."/>
            <person name="Wang A."/>
            <person name="Jiang F."/>
            <person name="Liu H."/>
            <person name="Zhao H."/>
            <person name="Xu D."/>
            <person name="Zhang Y."/>
        </authorList>
    </citation>
    <scope>NUCLEOTIDE SEQUENCE [LARGE SCALE GENOMIC DNA]</scope>
    <source>
        <strain evidence="2">cv. Niubang</strain>
    </source>
</reference>
<evidence type="ECO:0000313" key="1">
    <source>
        <dbReference type="EMBL" id="KAI3748069.1"/>
    </source>
</evidence>
<accession>A0ACB9DN54</accession>
<reference evidence="1 2" key="2">
    <citation type="journal article" date="2022" name="Mol. Ecol. Resour.">
        <title>The genomes of chicory, endive, great burdock and yacon provide insights into Asteraceae paleo-polyploidization history and plant inulin production.</title>
        <authorList>
            <person name="Fan W."/>
            <person name="Wang S."/>
            <person name="Wang H."/>
            <person name="Wang A."/>
            <person name="Jiang F."/>
            <person name="Liu H."/>
            <person name="Zhao H."/>
            <person name="Xu D."/>
            <person name="Zhang Y."/>
        </authorList>
    </citation>
    <scope>NUCLEOTIDE SEQUENCE [LARGE SCALE GENOMIC DNA]</scope>
    <source>
        <strain evidence="2">cv. Niubang</strain>
    </source>
</reference>
<dbReference type="Proteomes" id="UP001055879">
    <property type="component" value="Linkage Group LG03"/>
</dbReference>
<evidence type="ECO:0000313" key="2">
    <source>
        <dbReference type="Proteomes" id="UP001055879"/>
    </source>
</evidence>